<reference evidence="4" key="1">
    <citation type="submission" date="2020-11" db="EMBL/GenBank/DDBJ databases">
        <authorList>
            <person name="Tran Van P."/>
        </authorList>
    </citation>
    <scope>NUCLEOTIDE SEQUENCE</scope>
</reference>
<dbReference type="SMART" id="SM00409">
    <property type="entry name" value="IG"/>
    <property type="match status" value="2"/>
</dbReference>
<proteinExistence type="predicted"/>
<dbReference type="PANTHER" id="PTHR11861">
    <property type="entry name" value="MELANOCYTE PROTEIN PMEL 17-RELATED"/>
    <property type="match status" value="1"/>
</dbReference>
<dbReference type="SUPFAM" id="SSF48726">
    <property type="entry name" value="Immunoglobulin"/>
    <property type="match status" value="2"/>
</dbReference>
<evidence type="ECO:0000256" key="1">
    <source>
        <dbReference type="SAM" id="MobiDB-lite"/>
    </source>
</evidence>
<name>A0A7R9LH72_9ACAR</name>
<evidence type="ECO:0000259" key="3">
    <source>
        <dbReference type="PROSITE" id="PS50835"/>
    </source>
</evidence>
<feature type="transmembrane region" description="Helical" evidence="2">
    <location>
        <begin position="414"/>
        <end position="435"/>
    </location>
</feature>
<accession>A0A7R9LH72</accession>
<dbReference type="InterPro" id="IPR003599">
    <property type="entry name" value="Ig_sub"/>
</dbReference>
<keyword evidence="2" id="KW-1133">Transmembrane helix</keyword>
<keyword evidence="2" id="KW-0812">Transmembrane</keyword>
<dbReference type="InterPro" id="IPR013783">
    <property type="entry name" value="Ig-like_fold"/>
</dbReference>
<dbReference type="PANTHER" id="PTHR11861:SF8">
    <property type="entry name" value="PKD DOMAIN-CONTAINING PROTEIN"/>
    <property type="match status" value="1"/>
</dbReference>
<evidence type="ECO:0000256" key="2">
    <source>
        <dbReference type="SAM" id="Phobius"/>
    </source>
</evidence>
<dbReference type="Proteomes" id="UP000728032">
    <property type="component" value="Unassembled WGS sequence"/>
</dbReference>
<feature type="domain" description="Ig-like" evidence="3">
    <location>
        <begin position="174"/>
        <end position="288"/>
    </location>
</feature>
<dbReference type="InterPro" id="IPR007110">
    <property type="entry name" value="Ig-like_dom"/>
</dbReference>
<feature type="region of interest" description="Disordered" evidence="1">
    <location>
        <begin position="442"/>
        <end position="471"/>
    </location>
</feature>
<dbReference type="Gene3D" id="2.60.40.10">
    <property type="entry name" value="Immunoglobulins"/>
    <property type="match status" value="2"/>
</dbReference>
<dbReference type="InterPro" id="IPR045219">
    <property type="entry name" value="PKAT"/>
</dbReference>
<dbReference type="PROSITE" id="PS50835">
    <property type="entry name" value="IG_LIKE"/>
    <property type="match status" value="2"/>
</dbReference>
<dbReference type="EMBL" id="CAJPVJ010000873">
    <property type="protein sequence ID" value="CAG2163592.1"/>
    <property type="molecule type" value="Genomic_DNA"/>
</dbReference>
<dbReference type="EMBL" id="OC915698">
    <property type="protein sequence ID" value="CAD7641570.1"/>
    <property type="molecule type" value="Genomic_DNA"/>
</dbReference>
<feature type="compositionally biased region" description="Basic and acidic residues" evidence="1">
    <location>
        <begin position="456"/>
        <end position="471"/>
    </location>
</feature>
<gene>
    <name evidence="4" type="ORF">ONB1V03_LOCUS3166</name>
</gene>
<dbReference type="GO" id="GO:0005886">
    <property type="term" value="C:plasma membrane"/>
    <property type="evidence" value="ECO:0007669"/>
    <property type="project" value="TreeGrafter"/>
</dbReference>
<organism evidence="4">
    <name type="scientific">Oppiella nova</name>
    <dbReference type="NCBI Taxonomy" id="334625"/>
    <lineage>
        <taxon>Eukaryota</taxon>
        <taxon>Metazoa</taxon>
        <taxon>Ecdysozoa</taxon>
        <taxon>Arthropoda</taxon>
        <taxon>Chelicerata</taxon>
        <taxon>Arachnida</taxon>
        <taxon>Acari</taxon>
        <taxon>Acariformes</taxon>
        <taxon>Sarcoptiformes</taxon>
        <taxon>Oribatida</taxon>
        <taxon>Brachypylina</taxon>
        <taxon>Oppioidea</taxon>
        <taxon>Oppiidae</taxon>
        <taxon>Oppiella</taxon>
    </lineage>
</organism>
<dbReference type="InterPro" id="IPR036179">
    <property type="entry name" value="Ig-like_dom_sf"/>
</dbReference>
<dbReference type="OrthoDB" id="5970915at2759"/>
<sequence length="471" mass="54563">YALTDTLPGSINISQSGVSEKALTDGIVATNRTVQMMAQMSEASHFLKNSSVCNYTWVLDGRTFDTSLSPILSHNFTSNHTYDVQVIIFCNITHLKTNISKLGHFQRSLTPKNEIKEMNVTGNPFILDGALLQLQVTCKGGDQPFWYCYEYSEKPRVNYTCSKELFHTNDCYFPIVHYFPKNGTYYIDIAIYNDVNVSYHNDISTNSPMLLAENKALNIVCNFTNHDQHVLVIWKWYKEDVEYNSFSDEDKQRISIDPKDGSLFISKANKNDIGNWKCESPTDPNLFTKIIVRSKPWMYLFEEFQKTNYKSANIVEGQRFHLKCQVMEDYTTDAWIEWFMFNESDYMDPRRHMTRLLPDTNPRIKIVFENQTLSTLTIDSVVPTDRYYYLCISHNGVSSVNNTILLRVKDKLGALWPFLGIVAEVVILCTIIFIYEKRRIKPDFDDSDDNNTEPKASQDRSSKSQDVRQRK</sequence>
<protein>
    <recommendedName>
        <fullName evidence="3">Ig-like domain-containing protein</fullName>
    </recommendedName>
</protein>
<keyword evidence="2" id="KW-0472">Membrane</keyword>
<keyword evidence="5" id="KW-1185">Reference proteome</keyword>
<evidence type="ECO:0000313" key="4">
    <source>
        <dbReference type="EMBL" id="CAD7641570.1"/>
    </source>
</evidence>
<evidence type="ECO:0000313" key="5">
    <source>
        <dbReference type="Proteomes" id="UP000728032"/>
    </source>
</evidence>
<feature type="domain" description="Ig-like" evidence="3">
    <location>
        <begin position="296"/>
        <end position="407"/>
    </location>
</feature>
<feature type="non-terminal residue" evidence="4">
    <location>
        <position position="1"/>
    </location>
</feature>
<dbReference type="AlphaFoldDB" id="A0A7R9LH72"/>